<dbReference type="RefSeq" id="XP_009010192.1">
    <property type="nucleotide sequence ID" value="XM_009011944.1"/>
</dbReference>
<dbReference type="CTD" id="20201604"/>
<gene>
    <name evidence="3" type="primary">20201604</name>
    <name evidence="2" type="ORF">HELRODRAFT_166720</name>
</gene>
<reference evidence="2 4" key="2">
    <citation type="journal article" date="2013" name="Nature">
        <title>Insights into bilaterian evolution from three spiralian genomes.</title>
        <authorList>
            <person name="Simakov O."/>
            <person name="Marletaz F."/>
            <person name="Cho S.J."/>
            <person name="Edsinger-Gonzales E."/>
            <person name="Havlak P."/>
            <person name="Hellsten U."/>
            <person name="Kuo D.H."/>
            <person name="Larsson T."/>
            <person name="Lv J."/>
            <person name="Arendt D."/>
            <person name="Savage R."/>
            <person name="Osoegawa K."/>
            <person name="de Jong P."/>
            <person name="Grimwood J."/>
            <person name="Chapman J.A."/>
            <person name="Shapiro H."/>
            <person name="Aerts A."/>
            <person name="Otillar R.P."/>
            <person name="Terry A.Y."/>
            <person name="Boore J.L."/>
            <person name="Grigoriev I.V."/>
            <person name="Lindberg D.R."/>
            <person name="Seaver E.C."/>
            <person name="Weisblat D.A."/>
            <person name="Putnam N.H."/>
            <person name="Rokhsar D.S."/>
        </authorList>
    </citation>
    <scope>NUCLEOTIDE SEQUENCE</scope>
</reference>
<evidence type="ECO:0000313" key="2">
    <source>
        <dbReference type="EMBL" id="ESO11704.1"/>
    </source>
</evidence>
<evidence type="ECO:0008006" key="5">
    <source>
        <dbReference type="Google" id="ProtNLM"/>
    </source>
</evidence>
<reference evidence="3" key="3">
    <citation type="submission" date="2015-06" db="UniProtKB">
        <authorList>
            <consortium name="EnsemblMetazoa"/>
        </authorList>
    </citation>
    <scope>IDENTIFICATION</scope>
</reference>
<feature type="signal peptide" evidence="1">
    <location>
        <begin position="1"/>
        <end position="19"/>
    </location>
</feature>
<dbReference type="InParanoid" id="T1EYF4"/>
<dbReference type="KEGG" id="hro:HELRODRAFT_166720"/>
<evidence type="ECO:0000313" key="3">
    <source>
        <dbReference type="EnsemblMetazoa" id="HelroP166720"/>
    </source>
</evidence>
<feature type="chain" id="PRO_5010980139" description="WSC domain-containing protein" evidence="1">
    <location>
        <begin position="20"/>
        <end position="147"/>
    </location>
</feature>
<proteinExistence type="predicted"/>
<dbReference type="Proteomes" id="UP000015101">
    <property type="component" value="Unassembled WGS sequence"/>
</dbReference>
<accession>T1EYF4</accession>
<evidence type="ECO:0000256" key="1">
    <source>
        <dbReference type="SAM" id="SignalP"/>
    </source>
</evidence>
<dbReference type="EMBL" id="KB095812">
    <property type="protein sequence ID" value="ESO11704.1"/>
    <property type="molecule type" value="Genomic_DNA"/>
</dbReference>
<keyword evidence="1" id="KW-0732">Signal</keyword>
<dbReference type="EnsemblMetazoa" id="HelroT166720">
    <property type="protein sequence ID" value="HelroP166720"/>
    <property type="gene ID" value="HelroG166720"/>
</dbReference>
<keyword evidence="4" id="KW-1185">Reference proteome</keyword>
<dbReference type="EMBL" id="AMQM01002532">
    <property type="status" value="NOT_ANNOTATED_CDS"/>
    <property type="molecule type" value="Genomic_DNA"/>
</dbReference>
<dbReference type="GeneID" id="20201604"/>
<dbReference type="AlphaFoldDB" id="T1EYF4"/>
<dbReference type="OrthoDB" id="6159318at2759"/>
<protein>
    <recommendedName>
        <fullName evidence="5">WSC domain-containing protein</fullName>
    </recommendedName>
</protein>
<reference evidence="4" key="1">
    <citation type="submission" date="2012-12" db="EMBL/GenBank/DDBJ databases">
        <authorList>
            <person name="Hellsten U."/>
            <person name="Grimwood J."/>
            <person name="Chapman J.A."/>
            <person name="Shapiro H."/>
            <person name="Aerts A."/>
            <person name="Otillar R.P."/>
            <person name="Terry A.Y."/>
            <person name="Boore J.L."/>
            <person name="Simakov O."/>
            <person name="Marletaz F."/>
            <person name="Cho S.-J."/>
            <person name="Edsinger-Gonzales E."/>
            <person name="Havlak P."/>
            <person name="Kuo D.-H."/>
            <person name="Larsson T."/>
            <person name="Lv J."/>
            <person name="Arendt D."/>
            <person name="Savage R."/>
            <person name="Osoegawa K."/>
            <person name="de Jong P."/>
            <person name="Lindberg D.R."/>
            <person name="Seaver E.C."/>
            <person name="Weisblat D.A."/>
            <person name="Putnam N.H."/>
            <person name="Grigoriev I.V."/>
            <person name="Rokhsar D.S."/>
        </authorList>
    </citation>
    <scope>NUCLEOTIDE SEQUENCE</scope>
</reference>
<organism evidence="3 4">
    <name type="scientific">Helobdella robusta</name>
    <name type="common">Californian leech</name>
    <dbReference type="NCBI Taxonomy" id="6412"/>
    <lineage>
        <taxon>Eukaryota</taxon>
        <taxon>Metazoa</taxon>
        <taxon>Spiralia</taxon>
        <taxon>Lophotrochozoa</taxon>
        <taxon>Annelida</taxon>
        <taxon>Clitellata</taxon>
        <taxon>Hirudinea</taxon>
        <taxon>Rhynchobdellida</taxon>
        <taxon>Glossiphoniidae</taxon>
        <taxon>Helobdella</taxon>
    </lineage>
</organism>
<sequence>MSFILCTFCLIYLFGSSLQMWSDESKKLFENCYEDRKGRSIQLHDDVTGSGAPALDICLEKCRSKKVTFMALKVNACFCFEKYPLEWIRVDPTICRKGRFGSQCENRCHCNELPCRVKDGLCHMRDSSCQKNWLGKACNLSGLTHVF</sequence>
<evidence type="ECO:0000313" key="4">
    <source>
        <dbReference type="Proteomes" id="UP000015101"/>
    </source>
</evidence>
<dbReference type="Gene3D" id="2.170.300.10">
    <property type="entry name" value="Tie2 ligand-binding domain superfamily"/>
    <property type="match status" value="1"/>
</dbReference>
<name>T1EYF4_HELRO</name>
<dbReference type="HOGENOM" id="CLU_1770070_0_0_1"/>